<accession>A0A6C0L8Y5</accession>
<reference evidence="1" key="1">
    <citation type="journal article" date="2020" name="Nature">
        <title>Giant virus diversity and host interactions through global metagenomics.</title>
        <authorList>
            <person name="Schulz F."/>
            <person name="Roux S."/>
            <person name="Paez-Espino D."/>
            <person name="Jungbluth S."/>
            <person name="Walsh D.A."/>
            <person name="Denef V.J."/>
            <person name="McMahon K.D."/>
            <person name="Konstantinidis K.T."/>
            <person name="Eloe-Fadrosh E.A."/>
            <person name="Kyrpides N.C."/>
            <person name="Woyke T."/>
        </authorList>
    </citation>
    <scope>NUCLEOTIDE SEQUENCE</scope>
    <source>
        <strain evidence="1">GVMAG-M-3300027759-42</strain>
    </source>
</reference>
<proteinExistence type="predicted"/>
<dbReference type="AlphaFoldDB" id="A0A6C0L8Y5"/>
<evidence type="ECO:0000313" key="1">
    <source>
        <dbReference type="EMBL" id="QHU26750.1"/>
    </source>
</evidence>
<organism evidence="1">
    <name type="scientific">viral metagenome</name>
    <dbReference type="NCBI Taxonomy" id="1070528"/>
    <lineage>
        <taxon>unclassified sequences</taxon>
        <taxon>metagenomes</taxon>
        <taxon>organismal metagenomes</taxon>
    </lineage>
</organism>
<name>A0A6C0L8Y5_9ZZZZ</name>
<protein>
    <submittedName>
        <fullName evidence="1">Uncharacterized protein</fullName>
    </submittedName>
</protein>
<sequence length="126" mass="14872">MGCFSWIAQDTNEPIYITGYQKPGYEQHTYYMWDNKGNLWKEPDYEGYGMFGSKDYYVLLAEMNRVYGEDVTEDQKRNEGIAIEFGSNHDGIVFPNLTETSIWKWKNKQPVYHSNQGCYEGYEDDE</sequence>
<dbReference type="EMBL" id="MN740444">
    <property type="protein sequence ID" value="QHU26750.1"/>
    <property type="molecule type" value="Genomic_DNA"/>
</dbReference>